<dbReference type="AlphaFoldDB" id="A0A224Y5A3"/>
<reference evidence="1" key="1">
    <citation type="journal article" date="2017" name="Parasit. Vectors">
        <title>Sialotranscriptomics of Rhipicephalus zambeziensis reveals intricate expression profiles of secretory proteins and suggests tight temporal transcriptional regulation during blood-feeding.</title>
        <authorList>
            <person name="de Castro M.H."/>
            <person name="de Klerk D."/>
            <person name="Pienaar R."/>
            <person name="Rees D.J.G."/>
            <person name="Mans B.J."/>
        </authorList>
    </citation>
    <scope>NUCLEOTIDE SEQUENCE</scope>
    <source>
        <tissue evidence="1">Salivary glands</tissue>
    </source>
</reference>
<dbReference type="EMBL" id="GFPF01001580">
    <property type="protein sequence ID" value="MAA12726.1"/>
    <property type="molecule type" value="Transcribed_RNA"/>
</dbReference>
<protein>
    <submittedName>
        <fullName evidence="1">Uncharacterized protein</fullName>
    </submittedName>
</protein>
<proteinExistence type="predicted"/>
<organism evidence="1">
    <name type="scientific">Rhipicephalus zambeziensis</name>
    <dbReference type="NCBI Taxonomy" id="60191"/>
    <lineage>
        <taxon>Eukaryota</taxon>
        <taxon>Metazoa</taxon>
        <taxon>Ecdysozoa</taxon>
        <taxon>Arthropoda</taxon>
        <taxon>Chelicerata</taxon>
        <taxon>Arachnida</taxon>
        <taxon>Acari</taxon>
        <taxon>Parasitiformes</taxon>
        <taxon>Ixodida</taxon>
        <taxon>Ixodoidea</taxon>
        <taxon>Ixodidae</taxon>
        <taxon>Rhipicephalinae</taxon>
        <taxon>Rhipicephalus</taxon>
        <taxon>Rhipicephalus</taxon>
    </lineage>
</organism>
<name>A0A224Y5A3_9ACAR</name>
<sequence length="108" mass="11988">MDGNFRAAACMHAFDIAPFVPSIIHMHMYFCVATLSKHCEKLGKLLSVHFGRAARWSGTRRDKRDKQVQTSLFVSLLSSCPVPPCSSTKMATLQTSAFSCVIQLIQKP</sequence>
<accession>A0A224Y5A3</accession>
<evidence type="ECO:0000313" key="1">
    <source>
        <dbReference type="EMBL" id="MAA12726.1"/>
    </source>
</evidence>